<sequence length="80" mass="7923">MRTPAPSVPACLEPTARPAGRRLTVTEAVVIVVIVLTAGALALAGLPVAAVTGLLGAATYAARRAVAGLREHNIPTAGTA</sequence>
<evidence type="ECO:0000313" key="3">
    <source>
        <dbReference type="Proteomes" id="UP001165041"/>
    </source>
</evidence>
<comment type="caution">
    <text evidence="2">The sequence shown here is derived from an EMBL/GenBank/DDBJ whole genome shotgun (WGS) entry which is preliminary data.</text>
</comment>
<organism evidence="2 3">
    <name type="scientific">Kitasatospora phosalacinea</name>
    <dbReference type="NCBI Taxonomy" id="2065"/>
    <lineage>
        <taxon>Bacteria</taxon>
        <taxon>Bacillati</taxon>
        <taxon>Actinomycetota</taxon>
        <taxon>Actinomycetes</taxon>
        <taxon>Kitasatosporales</taxon>
        <taxon>Streptomycetaceae</taxon>
        <taxon>Kitasatospora</taxon>
    </lineage>
</organism>
<protein>
    <submittedName>
        <fullName evidence="2">Uncharacterized protein</fullName>
    </submittedName>
</protein>
<keyword evidence="1" id="KW-1133">Transmembrane helix</keyword>
<proteinExistence type="predicted"/>
<dbReference type="Proteomes" id="UP001165041">
    <property type="component" value="Unassembled WGS sequence"/>
</dbReference>
<reference evidence="2" key="1">
    <citation type="submission" date="2023-02" db="EMBL/GenBank/DDBJ databases">
        <title>Kitasatospora phosalacinea NBRC 14627.</title>
        <authorList>
            <person name="Ichikawa N."/>
            <person name="Sato H."/>
            <person name="Tonouchi N."/>
        </authorList>
    </citation>
    <scope>NUCLEOTIDE SEQUENCE</scope>
    <source>
        <strain evidence="2">NBRC 14627</strain>
    </source>
</reference>
<evidence type="ECO:0000313" key="2">
    <source>
        <dbReference type="EMBL" id="GLW74977.1"/>
    </source>
</evidence>
<feature type="transmembrane region" description="Helical" evidence="1">
    <location>
        <begin position="28"/>
        <end position="55"/>
    </location>
</feature>
<evidence type="ECO:0000256" key="1">
    <source>
        <dbReference type="SAM" id="Phobius"/>
    </source>
</evidence>
<dbReference type="RefSeq" id="WP_285740536.1">
    <property type="nucleotide sequence ID" value="NZ_BSSA01000043.1"/>
</dbReference>
<dbReference type="EMBL" id="BSSA01000043">
    <property type="protein sequence ID" value="GLW74977.1"/>
    <property type="molecule type" value="Genomic_DNA"/>
</dbReference>
<gene>
    <name evidence="2" type="ORF">Kpho02_72740</name>
</gene>
<dbReference type="AlphaFoldDB" id="A0A9W6QDV6"/>
<name>A0A9W6QDV6_9ACTN</name>
<keyword evidence="1" id="KW-0472">Membrane</keyword>
<keyword evidence="1" id="KW-0812">Transmembrane</keyword>
<accession>A0A9W6QDV6</accession>